<dbReference type="RefSeq" id="WP_189413389.1">
    <property type="nucleotide sequence ID" value="NZ_BMYJ01000014.1"/>
</dbReference>
<dbReference type="EMBL" id="BMYJ01000014">
    <property type="protein sequence ID" value="GHC66716.1"/>
    <property type="molecule type" value="Genomic_DNA"/>
</dbReference>
<feature type="transmembrane region" description="Helical" evidence="1">
    <location>
        <begin position="117"/>
        <end position="134"/>
    </location>
</feature>
<evidence type="ECO:0000259" key="2">
    <source>
        <dbReference type="PROSITE" id="PS50930"/>
    </source>
</evidence>
<keyword evidence="1" id="KW-1133">Transmembrane helix</keyword>
<gene>
    <name evidence="3" type="ORF">GCM10007315_34490</name>
</gene>
<dbReference type="GO" id="GO:0003677">
    <property type="term" value="F:DNA binding"/>
    <property type="evidence" value="ECO:0007669"/>
    <property type="project" value="InterPro"/>
</dbReference>
<sequence length="260" mass="28268">MGDRDASFTLRELRDHLVQTKVVVALLGIAVVLTVSGPFNTLDNLATLPRAIYWTLVAVLSYITGALVSMQVNPRLAHLALLWRVLLSSAVVCLGVTVTLFLINAGFGQFAETWSQFLRGIGSVFIICVAIALADEFQAKPESTLPEAPEKPNLLDRLPLEKRGVLICLSVQDHYVDVVTSKGREMLLLRLSDAIRETGAAGLQVHRSHWVARDQVRAARRQGDGAVLTMANGLEIPVSRTYLPQVRAAGLLPVKGTQNG</sequence>
<evidence type="ECO:0000313" key="3">
    <source>
        <dbReference type="EMBL" id="GHC66716.1"/>
    </source>
</evidence>
<organism evidence="3 4">
    <name type="scientific">Neogemmobacter tilapiae</name>
    <dbReference type="NCBI Taxonomy" id="875041"/>
    <lineage>
        <taxon>Bacteria</taxon>
        <taxon>Pseudomonadati</taxon>
        <taxon>Pseudomonadota</taxon>
        <taxon>Alphaproteobacteria</taxon>
        <taxon>Rhodobacterales</taxon>
        <taxon>Paracoccaceae</taxon>
        <taxon>Neogemmobacter</taxon>
    </lineage>
</organism>
<comment type="caution">
    <text evidence="3">The sequence shown here is derived from an EMBL/GenBank/DDBJ whole genome shotgun (WGS) entry which is preliminary data.</text>
</comment>
<proteinExistence type="predicted"/>
<evidence type="ECO:0000313" key="4">
    <source>
        <dbReference type="Proteomes" id="UP000638981"/>
    </source>
</evidence>
<dbReference type="Gene3D" id="2.40.50.1020">
    <property type="entry name" value="LytTr DNA-binding domain"/>
    <property type="match status" value="1"/>
</dbReference>
<dbReference type="AlphaFoldDB" id="A0A918WR67"/>
<keyword evidence="1" id="KW-0472">Membrane</keyword>
<feature type="transmembrane region" description="Helical" evidence="1">
    <location>
        <begin position="81"/>
        <end position="105"/>
    </location>
</feature>
<dbReference type="PROSITE" id="PS50930">
    <property type="entry name" value="HTH_LYTTR"/>
    <property type="match status" value="1"/>
</dbReference>
<feature type="transmembrane region" description="Helical" evidence="1">
    <location>
        <begin position="21"/>
        <end position="39"/>
    </location>
</feature>
<reference evidence="3" key="1">
    <citation type="journal article" date="2014" name="Int. J. Syst. Evol. Microbiol.">
        <title>Complete genome sequence of Corynebacterium casei LMG S-19264T (=DSM 44701T), isolated from a smear-ripened cheese.</title>
        <authorList>
            <consortium name="US DOE Joint Genome Institute (JGI-PGF)"/>
            <person name="Walter F."/>
            <person name="Albersmeier A."/>
            <person name="Kalinowski J."/>
            <person name="Ruckert C."/>
        </authorList>
    </citation>
    <scope>NUCLEOTIDE SEQUENCE</scope>
    <source>
        <strain evidence="3">KCTC 23310</strain>
    </source>
</reference>
<keyword evidence="1" id="KW-0812">Transmembrane</keyword>
<evidence type="ECO:0000256" key="1">
    <source>
        <dbReference type="SAM" id="Phobius"/>
    </source>
</evidence>
<keyword evidence="4" id="KW-1185">Reference proteome</keyword>
<reference evidence="3" key="2">
    <citation type="submission" date="2020-09" db="EMBL/GenBank/DDBJ databases">
        <authorList>
            <person name="Sun Q."/>
            <person name="Kim S."/>
        </authorList>
    </citation>
    <scope>NUCLEOTIDE SEQUENCE</scope>
    <source>
        <strain evidence="3">KCTC 23310</strain>
    </source>
</reference>
<accession>A0A918WR67</accession>
<dbReference type="SMART" id="SM00850">
    <property type="entry name" value="LytTR"/>
    <property type="match status" value="1"/>
</dbReference>
<dbReference type="Proteomes" id="UP000638981">
    <property type="component" value="Unassembled WGS sequence"/>
</dbReference>
<feature type="transmembrane region" description="Helical" evidence="1">
    <location>
        <begin position="51"/>
        <end position="69"/>
    </location>
</feature>
<name>A0A918WR67_9RHOB</name>
<feature type="domain" description="HTH LytTR-type" evidence="2">
    <location>
        <begin position="166"/>
        <end position="252"/>
    </location>
</feature>
<protein>
    <recommendedName>
        <fullName evidence="2">HTH LytTR-type domain-containing protein</fullName>
    </recommendedName>
</protein>
<dbReference type="Pfam" id="PF04397">
    <property type="entry name" value="LytTR"/>
    <property type="match status" value="1"/>
</dbReference>
<dbReference type="InterPro" id="IPR007492">
    <property type="entry name" value="LytTR_DNA-bd_dom"/>
</dbReference>